<dbReference type="AlphaFoldDB" id="A0AA41Q0T2"/>
<organism evidence="1 2">
    <name type="scientific">Yinghuangia soli</name>
    <dbReference type="NCBI Taxonomy" id="2908204"/>
    <lineage>
        <taxon>Bacteria</taxon>
        <taxon>Bacillati</taxon>
        <taxon>Actinomycetota</taxon>
        <taxon>Actinomycetes</taxon>
        <taxon>Kitasatosporales</taxon>
        <taxon>Streptomycetaceae</taxon>
        <taxon>Yinghuangia</taxon>
    </lineage>
</organism>
<keyword evidence="2" id="KW-1185">Reference proteome</keyword>
<dbReference type="RefSeq" id="WP_235053767.1">
    <property type="nucleotide sequence ID" value="NZ_JAKFHA010000011.1"/>
</dbReference>
<dbReference type="InterPro" id="IPR029069">
    <property type="entry name" value="HotDog_dom_sf"/>
</dbReference>
<dbReference type="EMBL" id="JAKFHA010000011">
    <property type="protein sequence ID" value="MCF2529463.1"/>
    <property type="molecule type" value="Genomic_DNA"/>
</dbReference>
<proteinExistence type="predicted"/>
<accession>A0AA41Q0T2</accession>
<sequence length="256" mass="26696">MPEPDSLTSPDVLTVAARFNGPPGSGNGGYVAGLLAARAPEGVATVTLRQPPPLDRALKVAAEPGGGVGLYDGELLVAEAGAELPYEVPNGPELFEPIDPVSFELAQESSAAFFGGRAQHPYPTCFVCGTERAEGDGLRLFPGLLPQRPGTTACAWVPDASLTGPDGARVRPEFVWAALDCPGAWTALGADLPVLLLGRFAARVDALPYLGDRCVVMGRLLARVGRKVRTSTTLYDGDGRVAAHAEALWIAPRESA</sequence>
<comment type="caution">
    <text evidence="1">The sequence shown here is derived from an EMBL/GenBank/DDBJ whole genome shotgun (WGS) entry which is preliminary data.</text>
</comment>
<dbReference type="Gene3D" id="3.10.129.10">
    <property type="entry name" value="Hotdog Thioesterase"/>
    <property type="match status" value="1"/>
</dbReference>
<name>A0AA41Q0T2_9ACTN</name>
<dbReference type="Proteomes" id="UP001165378">
    <property type="component" value="Unassembled WGS sequence"/>
</dbReference>
<evidence type="ECO:0000313" key="1">
    <source>
        <dbReference type="EMBL" id="MCF2529463.1"/>
    </source>
</evidence>
<evidence type="ECO:0008006" key="3">
    <source>
        <dbReference type="Google" id="ProtNLM"/>
    </source>
</evidence>
<reference evidence="1" key="1">
    <citation type="submission" date="2022-01" db="EMBL/GenBank/DDBJ databases">
        <title>Genome-Based Taxonomic Classification of the Phylum Actinobacteria.</title>
        <authorList>
            <person name="Gao Y."/>
        </authorList>
    </citation>
    <scope>NUCLEOTIDE SEQUENCE</scope>
    <source>
        <strain evidence="1">KLBMP 8922</strain>
    </source>
</reference>
<dbReference type="SUPFAM" id="SSF54637">
    <property type="entry name" value="Thioesterase/thiol ester dehydrase-isomerase"/>
    <property type="match status" value="1"/>
</dbReference>
<protein>
    <recommendedName>
        <fullName evidence="3">Thioesterase family protein</fullName>
    </recommendedName>
</protein>
<gene>
    <name evidence="1" type="ORF">LZ495_19890</name>
</gene>
<evidence type="ECO:0000313" key="2">
    <source>
        <dbReference type="Proteomes" id="UP001165378"/>
    </source>
</evidence>